<dbReference type="Pfam" id="PF01128">
    <property type="entry name" value="IspD"/>
    <property type="match status" value="1"/>
</dbReference>
<proteinExistence type="inferred from homology"/>
<dbReference type="EC" id="2.7.7.60" evidence="7"/>
<dbReference type="PANTHER" id="PTHR32125:SF4">
    <property type="entry name" value="2-C-METHYL-D-ERYTHRITOL 4-PHOSPHATE CYTIDYLYLTRANSFERASE, CHLOROPLASTIC"/>
    <property type="match status" value="1"/>
</dbReference>
<dbReference type="InterPro" id="IPR018294">
    <property type="entry name" value="ISPD_synthase_CS"/>
</dbReference>
<dbReference type="Proteomes" id="UP001631949">
    <property type="component" value="Unassembled WGS sequence"/>
</dbReference>
<dbReference type="EMBL" id="JBJUVG010000004">
    <property type="protein sequence ID" value="MFM9413579.1"/>
    <property type="molecule type" value="Genomic_DNA"/>
</dbReference>
<feature type="site" description="Positions MEP for the nucleophilic attack" evidence="7">
    <location>
        <position position="154"/>
    </location>
</feature>
<evidence type="ECO:0000256" key="1">
    <source>
        <dbReference type="ARBA" id="ARBA00001282"/>
    </source>
</evidence>
<evidence type="ECO:0000256" key="4">
    <source>
        <dbReference type="ARBA" id="ARBA00022679"/>
    </source>
</evidence>
<evidence type="ECO:0000256" key="5">
    <source>
        <dbReference type="ARBA" id="ARBA00022695"/>
    </source>
</evidence>
<sequence>MLGIVVLAAGRGKRMGAEGNKLFLPLGGQSVLSLTLCHIRAGAPACPLMVVYRPGEKAIVQAAINEAGLAPDRVLLIEGGAERQDSVRLALAALPADWDRVLIHDGARPILRADLMARLVRGLDQAAAVIPVLPVTDTVKMVDAAGYVLKTVDRASLYRVQTPQAFQVAPLRAYHQQALQAGLTVTDDAALMEAYGEGVLTVAGDPYNIKVTVPADLPLAALYLKESGLCESD</sequence>
<dbReference type="InterPro" id="IPR034683">
    <property type="entry name" value="IspD/TarI"/>
</dbReference>
<evidence type="ECO:0000256" key="3">
    <source>
        <dbReference type="ARBA" id="ARBA00009789"/>
    </source>
</evidence>
<evidence type="ECO:0000256" key="2">
    <source>
        <dbReference type="ARBA" id="ARBA00004787"/>
    </source>
</evidence>
<dbReference type="HAMAP" id="MF_00108">
    <property type="entry name" value="IspD"/>
    <property type="match status" value="1"/>
</dbReference>
<feature type="site" description="Positions MEP for the nucleophilic attack" evidence="7">
    <location>
        <position position="210"/>
    </location>
</feature>
<dbReference type="Gene3D" id="3.90.550.10">
    <property type="entry name" value="Spore Coat Polysaccharide Biosynthesis Protein SpsA, Chain A"/>
    <property type="match status" value="1"/>
</dbReference>
<name>A0ABW9H0H4_9FIRM</name>
<dbReference type="PROSITE" id="PS01295">
    <property type="entry name" value="ISPD"/>
    <property type="match status" value="1"/>
</dbReference>
<keyword evidence="4 7" id="KW-0808">Transferase</keyword>
<evidence type="ECO:0000313" key="9">
    <source>
        <dbReference type="Proteomes" id="UP001631949"/>
    </source>
</evidence>
<dbReference type="SUPFAM" id="SSF53448">
    <property type="entry name" value="Nucleotide-diphospho-sugar transferases"/>
    <property type="match status" value="1"/>
</dbReference>
<evidence type="ECO:0000256" key="6">
    <source>
        <dbReference type="ARBA" id="ARBA00023229"/>
    </source>
</evidence>
<evidence type="ECO:0000313" key="8">
    <source>
        <dbReference type="EMBL" id="MFM9413579.1"/>
    </source>
</evidence>
<evidence type="ECO:0000256" key="7">
    <source>
        <dbReference type="HAMAP-Rule" id="MF_00108"/>
    </source>
</evidence>
<dbReference type="RefSeq" id="WP_408977197.1">
    <property type="nucleotide sequence ID" value="NZ_JBJUVG010000004.1"/>
</dbReference>
<dbReference type="InterPro" id="IPR050088">
    <property type="entry name" value="IspD/TarI_cytidylyltransf_bact"/>
</dbReference>
<dbReference type="GO" id="GO:0050518">
    <property type="term" value="F:2-C-methyl-D-erythritol 4-phosphate cytidylyltransferase activity"/>
    <property type="evidence" value="ECO:0007669"/>
    <property type="project" value="UniProtKB-EC"/>
</dbReference>
<dbReference type="PANTHER" id="PTHR32125">
    <property type="entry name" value="2-C-METHYL-D-ERYTHRITOL 4-PHOSPHATE CYTIDYLYLTRANSFERASE, CHLOROPLASTIC"/>
    <property type="match status" value="1"/>
</dbReference>
<dbReference type="CDD" id="cd02516">
    <property type="entry name" value="CDP-ME_synthetase"/>
    <property type="match status" value="1"/>
</dbReference>
<gene>
    <name evidence="7 8" type="primary">ispD</name>
    <name evidence="8" type="ORF">ACKQTC_04285</name>
</gene>
<keyword evidence="5 7" id="KW-0548">Nucleotidyltransferase</keyword>
<organism evidence="8 9">
    <name type="scientific">Peptococcus simiae</name>
    <dbReference type="NCBI Taxonomy" id="1643805"/>
    <lineage>
        <taxon>Bacteria</taxon>
        <taxon>Bacillati</taxon>
        <taxon>Bacillota</taxon>
        <taxon>Clostridia</taxon>
        <taxon>Eubacteriales</taxon>
        <taxon>Peptococcaceae</taxon>
        <taxon>Peptococcus</taxon>
    </lineage>
</organism>
<protein>
    <recommendedName>
        <fullName evidence="7">2-C-methyl-D-erythritol 4-phosphate cytidylyltransferase</fullName>
        <ecNumber evidence="7">2.7.7.60</ecNumber>
    </recommendedName>
    <alternativeName>
        <fullName evidence="7">4-diphosphocytidyl-2C-methyl-D-erythritol synthase</fullName>
    </alternativeName>
    <alternativeName>
        <fullName evidence="7">MEP cytidylyltransferase</fullName>
        <shortName evidence="7">MCT</shortName>
    </alternativeName>
</protein>
<keyword evidence="6 7" id="KW-0414">Isoprene biosynthesis</keyword>
<keyword evidence="9" id="KW-1185">Reference proteome</keyword>
<feature type="site" description="Transition state stabilizer" evidence="7">
    <location>
        <position position="14"/>
    </location>
</feature>
<dbReference type="InterPro" id="IPR029044">
    <property type="entry name" value="Nucleotide-diphossugar_trans"/>
</dbReference>
<dbReference type="InterPro" id="IPR001228">
    <property type="entry name" value="IspD"/>
</dbReference>
<dbReference type="NCBIfam" id="TIGR00453">
    <property type="entry name" value="ispD"/>
    <property type="match status" value="1"/>
</dbReference>
<comment type="similarity">
    <text evidence="3 7">Belongs to the IspD/TarI cytidylyltransferase family. IspD subfamily.</text>
</comment>
<comment type="caution">
    <text evidence="8">The sequence shown here is derived from an EMBL/GenBank/DDBJ whole genome shotgun (WGS) entry which is preliminary data.</text>
</comment>
<accession>A0ABW9H0H4</accession>
<comment type="catalytic activity">
    <reaction evidence="1 7">
        <text>2-C-methyl-D-erythritol 4-phosphate + CTP + H(+) = 4-CDP-2-C-methyl-D-erythritol + diphosphate</text>
        <dbReference type="Rhea" id="RHEA:13429"/>
        <dbReference type="ChEBI" id="CHEBI:15378"/>
        <dbReference type="ChEBI" id="CHEBI:33019"/>
        <dbReference type="ChEBI" id="CHEBI:37563"/>
        <dbReference type="ChEBI" id="CHEBI:57823"/>
        <dbReference type="ChEBI" id="CHEBI:58262"/>
        <dbReference type="EC" id="2.7.7.60"/>
    </reaction>
</comment>
<comment type="pathway">
    <text evidence="2 7">Isoprenoid biosynthesis; isopentenyl diphosphate biosynthesis via DXP pathway; isopentenyl diphosphate from 1-deoxy-D-xylulose 5-phosphate: step 2/6.</text>
</comment>
<feature type="site" description="Transition state stabilizer" evidence="7">
    <location>
        <position position="21"/>
    </location>
</feature>
<comment type="function">
    <text evidence="7">Catalyzes the formation of 4-diphosphocytidyl-2-C-methyl-D-erythritol from CTP and 2-C-methyl-D-erythritol 4-phosphate (MEP).</text>
</comment>
<reference evidence="8 9" key="1">
    <citation type="journal article" date="2016" name="Int. J. Syst. Evol. Microbiol.">
        <title>Peptococcus simiae sp. nov., isolated from rhesus macaque faeces and emended description of the genus Peptococcus.</title>
        <authorList>
            <person name="Shkoporov A.N."/>
            <person name="Efimov B.A."/>
            <person name="Kondova I."/>
            <person name="Ouwerling B."/>
            <person name="Chaplin A.V."/>
            <person name="Shcherbakova V.A."/>
            <person name="Langermans J.A.M."/>
        </authorList>
    </citation>
    <scope>NUCLEOTIDE SEQUENCE [LARGE SCALE GENOMIC DNA]</scope>
    <source>
        <strain evidence="8 9">M108</strain>
    </source>
</reference>